<proteinExistence type="inferred from homology"/>
<keyword evidence="8 13" id="KW-0653">Protein transport</keyword>
<keyword evidence="16" id="KW-1185">Reference proteome</keyword>
<dbReference type="Pfam" id="PF01312">
    <property type="entry name" value="Bac_export_2"/>
    <property type="match status" value="1"/>
</dbReference>
<dbReference type="FunFam" id="3.40.1690.10:FF:000001">
    <property type="entry name" value="Flagellar biosynthetic protein FlhB"/>
    <property type="match status" value="1"/>
</dbReference>
<dbReference type="NCBIfam" id="TIGR00328">
    <property type="entry name" value="flhB"/>
    <property type="match status" value="1"/>
</dbReference>
<gene>
    <name evidence="13" type="primary">flhB</name>
    <name evidence="15" type="ORF">A6A05_10185</name>
</gene>
<dbReference type="EMBL" id="LWQU01000127">
    <property type="protein sequence ID" value="OAN52923.1"/>
    <property type="molecule type" value="Genomic_DNA"/>
</dbReference>
<dbReference type="Gene3D" id="6.10.250.2080">
    <property type="match status" value="1"/>
</dbReference>
<dbReference type="GO" id="GO:0005886">
    <property type="term" value="C:plasma membrane"/>
    <property type="evidence" value="ECO:0007669"/>
    <property type="project" value="UniProtKB-SubCell"/>
</dbReference>
<evidence type="ECO:0000256" key="2">
    <source>
        <dbReference type="ARBA" id="ARBA00010690"/>
    </source>
</evidence>
<dbReference type="STRING" id="1437059.A6A05_10185"/>
<name>A0A178MV71_9PROT</name>
<dbReference type="PANTHER" id="PTHR30531:SF12">
    <property type="entry name" value="FLAGELLAR BIOSYNTHETIC PROTEIN FLHB"/>
    <property type="match status" value="1"/>
</dbReference>
<keyword evidence="7 13" id="KW-1005">Bacterial flagellum biogenesis</keyword>
<keyword evidence="9 13" id="KW-1133">Transmembrane helix</keyword>
<comment type="function">
    <text evidence="12 13">Required for formation of the rod structure in the basal body of the flagellar apparatus. Together with FliI and FliH, may constitute the export apparatus of flagellin.</text>
</comment>
<evidence type="ECO:0000256" key="7">
    <source>
        <dbReference type="ARBA" id="ARBA00022795"/>
    </source>
</evidence>
<feature type="transmembrane region" description="Helical" evidence="13">
    <location>
        <begin position="143"/>
        <end position="162"/>
    </location>
</feature>
<keyword evidence="15" id="KW-0966">Cell projection</keyword>
<comment type="caution">
    <text evidence="15">The sequence shown here is derived from an EMBL/GenBank/DDBJ whole genome shotgun (WGS) entry which is preliminary data.</text>
</comment>
<dbReference type="PANTHER" id="PTHR30531">
    <property type="entry name" value="FLAGELLAR BIOSYNTHETIC PROTEIN FLHB"/>
    <property type="match status" value="1"/>
</dbReference>
<evidence type="ECO:0000256" key="5">
    <source>
        <dbReference type="ARBA" id="ARBA00022475"/>
    </source>
</evidence>
<sequence>MSDDKTEEPTGKRLSDAREEGNIAQTTEAKSLASLVAALIIIGYLAPGMASDLKASLIPFLERPQDIALDRTAIPTLMVTLGLAMGKVLLVPMAVVVVLGIAVQVAQTKGFMWIGKNMIPKFSKLSPMEGVKRLFAANQLVEFVKQLFKLIVLGIVLGWMIWKSVKEFENLADLDLMALMEYIHDKVYWMIFVTVLMMAALALADYLFQYWRWMEKMKMSKQEVKDEHKNQEGDPQIKARLRSLRMQRARKRMMAAVPMSDVIVTNPTHYAVALKYDAEAMNAPVLVAKGADLVAKRIRDLGTEHDVPIVENPPLARALYATVELDQEVPPEHYKAVAEVIGYVMRLKGNIAH</sequence>
<evidence type="ECO:0000313" key="16">
    <source>
        <dbReference type="Proteomes" id="UP000078543"/>
    </source>
</evidence>
<dbReference type="OrthoDB" id="9807950at2"/>
<dbReference type="InterPro" id="IPR029025">
    <property type="entry name" value="T3SS_substrate_exporter_C"/>
</dbReference>
<evidence type="ECO:0000256" key="8">
    <source>
        <dbReference type="ARBA" id="ARBA00022927"/>
    </source>
</evidence>
<dbReference type="Proteomes" id="UP000078543">
    <property type="component" value="Unassembled WGS sequence"/>
</dbReference>
<dbReference type="InterPro" id="IPR006135">
    <property type="entry name" value="T3SS_substrate_exporter"/>
</dbReference>
<keyword evidence="15" id="KW-0969">Cilium</keyword>
<dbReference type="GO" id="GO:0044780">
    <property type="term" value="P:bacterial-type flagellum assembly"/>
    <property type="evidence" value="ECO:0007669"/>
    <property type="project" value="InterPro"/>
</dbReference>
<evidence type="ECO:0000256" key="14">
    <source>
        <dbReference type="SAM" id="MobiDB-lite"/>
    </source>
</evidence>
<evidence type="ECO:0000256" key="10">
    <source>
        <dbReference type="ARBA" id="ARBA00023136"/>
    </source>
</evidence>
<evidence type="ECO:0000256" key="1">
    <source>
        <dbReference type="ARBA" id="ARBA00004651"/>
    </source>
</evidence>
<organism evidence="15 16">
    <name type="scientific">Magnetospirillum moscoviense</name>
    <dbReference type="NCBI Taxonomy" id="1437059"/>
    <lineage>
        <taxon>Bacteria</taxon>
        <taxon>Pseudomonadati</taxon>
        <taxon>Pseudomonadota</taxon>
        <taxon>Alphaproteobacteria</taxon>
        <taxon>Rhodospirillales</taxon>
        <taxon>Rhodospirillaceae</taxon>
        <taxon>Magnetospirillum</taxon>
    </lineage>
</organism>
<protein>
    <recommendedName>
        <fullName evidence="3 13">Flagellar biosynthetic protein FlhB</fullName>
    </recommendedName>
</protein>
<dbReference type="AlphaFoldDB" id="A0A178MV71"/>
<accession>A0A178MV71</accession>
<keyword evidence="10 13" id="KW-0472">Membrane</keyword>
<keyword evidence="11 13" id="KW-1006">Bacterial flagellum protein export</keyword>
<dbReference type="InterPro" id="IPR006136">
    <property type="entry name" value="FlhB"/>
</dbReference>
<evidence type="ECO:0000313" key="15">
    <source>
        <dbReference type="EMBL" id="OAN52923.1"/>
    </source>
</evidence>
<feature type="region of interest" description="Disordered" evidence="14">
    <location>
        <begin position="1"/>
        <end position="21"/>
    </location>
</feature>
<keyword evidence="6 13" id="KW-0812">Transmembrane</keyword>
<comment type="similarity">
    <text evidence="2 13">Belongs to the type III secretion exporter family.</text>
</comment>
<evidence type="ECO:0000256" key="6">
    <source>
        <dbReference type="ARBA" id="ARBA00022692"/>
    </source>
</evidence>
<dbReference type="RefSeq" id="WP_068499028.1">
    <property type="nucleotide sequence ID" value="NZ_LWQU01000127.1"/>
</dbReference>
<dbReference type="PRINTS" id="PR00950">
    <property type="entry name" value="TYPE3IMSPROT"/>
</dbReference>
<reference evidence="15 16" key="1">
    <citation type="submission" date="2016-04" db="EMBL/GenBank/DDBJ databases">
        <title>Draft genome sequence of freshwater magnetotactic bacteria Magnetospirillum marisnigri SP-1 and Magnetospirillum moscoviense BB-1.</title>
        <authorList>
            <person name="Koziaeva V."/>
            <person name="Dziuba M.V."/>
            <person name="Ivanov T.M."/>
            <person name="Kuznetsov B."/>
            <person name="Grouzdev D.S."/>
        </authorList>
    </citation>
    <scope>NUCLEOTIDE SEQUENCE [LARGE SCALE GENOMIC DNA]</scope>
    <source>
        <strain evidence="15 16">BB-1</strain>
    </source>
</reference>
<evidence type="ECO:0000256" key="4">
    <source>
        <dbReference type="ARBA" id="ARBA00022448"/>
    </source>
</evidence>
<evidence type="ECO:0000256" key="3">
    <source>
        <dbReference type="ARBA" id="ARBA00021622"/>
    </source>
</evidence>
<dbReference type="GO" id="GO:0009306">
    <property type="term" value="P:protein secretion"/>
    <property type="evidence" value="ECO:0007669"/>
    <property type="project" value="InterPro"/>
</dbReference>
<feature type="compositionally biased region" description="Basic and acidic residues" evidence="14">
    <location>
        <begin position="7"/>
        <end position="21"/>
    </location>
</feature>
<feature type="transmembrane region" description="Helical" evidence="13">
    <location>
        <begin position="187"/>
        <end position="208"/>
    </location>
</feature>
<dbReference type="Gene3D" id="3.40.1690.10">
    <property type="entry name" value="secretion proteins EscU"/>
    <property type="match status" value="1"/>
</dbReference>
<comment type="subcellular location">
    <subcellularLocation>
        <location evidence="1">Cell membrane</location>
        <topology evidence="1">Multi-pass membrane protein</topology>
    </subcellularLocation>
</comment>
<evidence type="ECO:0000256" key="13">
    <source>
        <dbReference type="RuleBase" id="RU364091"/>
    </source>
</evidence>
<feature type="transmembrane region" description="Helical" evidence="13">
    <location>
        <begin position="32"/>
        <end position="50"/>
    </location>
</feature>
<evidence type="ECO:0000256" key="11">
    <source>
        <dbReference type="ARBA" id="ARBA00023225"/>
    </source>
</evidence>
<keyword evidence="5 13" id="KW-1003">Cell membrane</keyword>
<keyword evidence="4 13" id="KW-0813">Transport</keyword>
<dbReference type="SUPFAM" id="SSF160544">
    <property type="entry name" value="EscU C-terminal domain-like"/>
    <property type="match status" value="1"/>
</dbReference>
<keyword evidence="15" id="KW-0282">Flagellum</keyword>
<evidence type="ECO:0000256" key="12">
    <source>
        <dbReference type="ARBA" id="ARBA00025078"/>
    </source>
</evidence>
<evidence type="ECO:0000256" key="9">
    <source>
        <dbReference type="ARBA" id="ARBA00022989"/>
    </source>
</evidence>
<feature type="transmembrane region" description="Helical" evidence="13">
    <location>
        <begin position="88"/>
        <end position="106"/>
    </location>
</feature>